<evidence type="ECO:0000256" key="6">
    <source>
        <dbReference type="SAM" id="Phobius"/>
    </source>
</evidence>
<sequence length="76" mass="8587">MKKKLYKSNEKMLDGVVAGIADYIGMDHTLGRVLMVLIALFTGFIPALIFYAVCMFIMPDKNDPDANIFEGEFHEK</sequence>
<dbReference type="Pfam" id="PF04024">
    <property type="entry name" value="PspC"/>
    <property type="match status" value="1"/>
</dbReference>
<dbReference type="AlphaFoldDB" id="A0A0R1WRF4"/>
<gene>
    <name evidence="8" type="ORF">FC40_GL001157</name>
</gene>
<dbReference type="PANTHER" id="PTHR33885">
    <property type="entry name" value="PHAGE SHOCK PROTEIN C"/>
    <property type="match status" value="1"/>
</dbReference>
<comment type="caution">
    <text evidence="8">The sequence shown here is derived from an EMBL/GenBank/DDBJ whole genome shotgun (WGS) entry which is preliminary data.</text>
</comment>
<keyword evidence="3 6" id="KW-0812">Transmembrane</keyword>
<dbReference type="OrthoDB" id="9815286at2"/>
<dbReference type="STRING" id="1423755.FC40_GL001157"/>
<accession>A0A0R1WRF4</accession>
<evidence type="ECO:0000313" key="9">
    <source>
        <dbReference type="Proteomes" id="UP000051054"/>
    </source>
</evidence>
<dbReference type="EMBL" id="AZGD01000020">
    <property type="protein sequence ID" value="KRM20021.1"/>
    <property type="molecule type" value="Genomic_DNA"/>
</dbReference>
<organism evidence="8 9">
    <name type="scientific">Ligilactobacillus hayakitensis DSM 18933 = JCM 14209</name>
    <dbReference type="NCBI Taxonomy" id="1423755"/>
    <lineage>
        <taxon>Bacteria</taxon>
        <taxon>Bacillati</taxon>
        <taxon>Bacillota</taxon>
        <taxon>Bacilli</taxon>
        <taxon>Lactobacillales</taxon>
        <taxon>Lactobacillaceae</taxon>
        <taxon>Ligilactobacillus</taxon>
    </lineage>
</organism>
<dbReference type="InterPro" id="IPR052027">
    <property type="entry name" value="PspC"/>
</dbReference>
<dbReference type="RefSeq" id="WP_025022896.1">
    <property type="nucleotide sequence ID" value="NZ_AZGD01000020.1"/>
</dbReference>
<keyword evidence="9" id="KW-1185">Reference proteome</keyword>
<reference evidence="8 9" key="1">
    <citation type="journal article" date="2015" name="Genome Announc.">
        <title>Expanding the biotechnology potential of lactobacilli through comparative genomics of 213 strains and associated genera.</title>
        <authorList>
            <person name="Sun Z."/>
            <person name="Harris H.M."/>
            <person name="McCann A."/>
            <person name="Guo C."/>
            <person name="Argimon S."/>
            <person name="Zhang W."/>
            <person name="Yang X."/>
            <person name="Jeffery I.B."/>
            <person name="Cooney J.C."/>
            <person name="Kagawa T.F."/>
            <person name="Liu W."/>
            <person name="Song Y."/>
            <person name="Salvetti E."/>
            <person name="Wrobel A."/>
            <person name="Rasinkangas P."/>
            <person name="Parkhill J."/>
            <person name="Rea M.C."/>
            <person name="O'Sullivan O."/>
            <person name="Ritari J."/>
            <person name="Douillard F.P."/>
            <person name="Paul Ross R."/>
            <person name="Yang R."/>
            <person name="Briner A.E."/>
            <person name="Felis G.E."/>
            <person name="de Vos W.M."/>
            <person name="Barrangou R."/>
            <person name="Klaenhammer T.R."/>
            <person name="Caufield P.W."/>
            <person name="Cui Y."/>
            <person name="Zhang H."/>
            <person name="O'Toole P.W."/>
        </authorList>
    </citation>
    <scope>NUCLEOTIDE SEQUENCE [LARGE SCALE GENOMIC DNA]</scope>
    <source>
        <strain evidence="8 9">DSM 18933</strain>
    </source>
</reference>
<evidence type="ECO:0000256" key="3">
    <source>
        <dbReference type="ARBA" id="ARBA00022692"/>
    </source>
</evidence>
<feature type="transmembrane region" description="Helical" evidence="6">
    <location>
        <begin position="33"/>
        <end position="58"/>
    </location>
</feature>
<feature type="domain" description="Phage shock protein PspC N-terminal" evidence="7">
    <location>
        <begin position="3"/>
        <end position="60"/>
    </location>
</feature>
<evidence type="ECO:0000256" key="1">
    <source>
        <dbReference type="ARBA" id="ARBA00004162"/>
    </source>
</evidence>
<keyword evidence="4 6" id="KW-1133">Transmembrane helix</keyword>
<evidence type="ECO:0000313" key="8">
    <source>
        <dbReference type="EMBL" id="KRM20021.1"/>
    </source>
</evidence>
<keyword evidence="5 6" id="KW-0472">Membrane</keyword>
<name>A0A0R1WRF4_9LACO</name>
<comment type="subcellular location">
    <subcellularLocation>
        <location evidence="1">Cell membrane</location>
        <topology evidence="1">Single-pass membrane protein</topology>
    </subcellularLocation>
</comment>
<protein>
    <recommendedName>
        <fullName evidence="7">Phage shock protein PspC N-terminal domain-containing protein</fullName>
    </recommendedName>
</protein>
<proteinExistence type="predicted"/>
<keyword evidence="2" id="KW-1003">Cell membrane</keyword>
<dbReference type="InterPro" id="IPR007168">
    <property type="entry name" value="Phageshock_PspC_N"/>
</dbReference>
<dbReference type="PANTHER" id="PTHR33885:SF3">
    <property type="entry name" value="PHAGE SHOCK PROTEIN C"/>
    <property type="match status" value="1"/>
</dbReference>
<dbReference type="GO" id="GO:0005886">
    <property type="term" value="C:plasma membrane"/>
    <property type="evidence" value="ECO:0007669"/>
    <property type="project" value="UniProtKB-SubCell"/>
</dbReference>
<dbReference type="Proteomes" id="UP000051054">
    <property type="component" value="Unassembled WGS sequence"/>
</dbReference>
<evidence type="ECO:0000256" key="4">
    <source>
        <dbReference type="ARBA" id="ARBA00022989"/>
    </source>
</evidence>
<evidence type="ECO:0000256" key="2">
    <source>
        <dbReference type="ARBA" id="ARBA00022475"/>
    </source>
</evidence>
<evidence type="ECO:0000259" key="7">
    <source>
        <dbReference type="Pfam" id="PF04024"/>
    </source>
</evidence>
<dbReference type="PATRIC" id="fig|1423755.3.peg.1220"/>
<evidence type="ECO:0000256" key="5">
    <source>
        <dbReference type="ARBA" id="ARBA00023136"/>
    </source>
</evidence>